<dbReference type="GO" id="GO:0005829">
    <property type="term" value="C:cytosol"/>
    <property type="evidence" value="ECO:0007669"/>
    <property type="project" value="TreeGrafter"/>
</dbReference>
<proteinExistence type="predicted"/>
<name>A0A510K016_9FUSO</name>
<organism evidence="3 4">
    <name type="scientific">Leptotrichia trevisanii</name>
    <dbReference type="NCBI Taxonomy" id="109328"/>
    <lineage>
        <taxon>Bacteria</taxon>
        <taxon>Fusobacteriati</taxon>
        <taxon>Fusobacteriota</taxon>
        <taxon>Fusobacteriia</taxon>
        <taxon>Fusobacteriales</taxon>
        <taxon>Leptotrichiaceae</taxon>
        <taxon>Leptotrichia</taxon>
    </lineage>
</organism>
<dbReference type="SUPFAM" id="SSF53756">
    <property type="entry name" value="UDP-Glycosyltransferase/glycogen phosphorylase"/>
    <property type="match status" value="1"/>
</dbReference>
<keyword evidence="2 3" id="KW-0808">Transferase</keyword>
<sequence>MKILIIRFSSFGDVVLTTPVIRAIKERYPEAVIDFIVYNTFSEAISLNPEIRNLIIFDKKKSKDRNYIKDIINKLKTENYDYVIDLHSKFLSRIIGKSLEDRHTQYCRYKKRKWWKTILVKAKLITYNADCTIVESYFTALKKLGISFSDKNIKNGLGDNLEFYIDKKMEEEFVQKYDLKDGSYFVLAPGASKFTKKWPYYDELAKKILENESKFVKNQKKLRIFVIGGKEDANVVKADGNGQVIDLCGKISFKESGILLKHAKVAVVNDSGPFHIARAVKAKTFVFFGPTDPKLFSFEKSTFLLNNPSCPPHSLYGDDKFPKKYADCMTGISVEAVFDKIVKEYDN</sequence>
<evidence type="ECO:0000256" key="2">
    <source>
        <dbReference type="ARBA" id="ARBA00022679"/>
    </source>
</evidence>
<dbReference type="InterPro" id="IPR002201">
    <property type="entry name" value="Glyco_trans_9"/>
</dbReference>
<evidence type="ECO:0000313" key="3">
    <source>
        <dbReference type="EMBL" id="BBM43985.1"/>
    </source>
</evidence>
<dbReference type="RefSeq" id="WP_155282281.1">
    <property type="nucleotide sequence ID" value="NZ_AP019831.1"/>
</dbReference>
<dbReference type="GO" id="GO:0008713">
    <property type="term" value="F:ADP-heptose-lipopolysaccharide heptosyltransferase activity"/>
    <property type="evidence" value="ECO:0007669"/>
    <property type="project" value="TreeGrafter"/>
</dbReference>
<reference evidence="3 4" key="1">
    <citation type="submission" date="2019-07" db="EMBL/GenBank/DDBJ databases">
        <title>Complete Genome Sequence of Leptotrichia trevisanii Strain JMUB3870.</title>
        <authorList>
            <person name="Watanabe S."/>
            <person name="Cui L."/>
        </authorList>
    </citation>
    <scope>NUCLEOTIDE SEQUENCE [LARGE SCALE GENOMIC DNA]</scope>
    <source>
        <strain evidence="3 4">JMUB3870</strain>
    </source>
</reference>
<dbReference type="InterPro" id="IPR051199">
    <property type="entry name" value="LPS_LOS_Heptosyltrfase"/>
</dbReference>
<keyword evidence="1" id="KW-0328">Glycosyltransferase</keyword>
<dbReference type="Proteomes" id="UP000422644">
    <property type="component" value="Chromosome"/>
</dbReference>
<evidence type="ECO:0000256" key="1">
    <source>
        <dbReference type="ARBA" id="ARBA00022676"/>
    </source>
</evidence>
<dbReference type="CDD" id="cd03789">
    <property type="entry name" value="GT9_LPS_heptosyltransferase"/>
    <property type="match status" value="1"/>
</dbReference>
<gene>
    <name evidence="3" type="ORF">JMUB3870_0075</name>
</gene>
<keyword evidence="4" id="KW-1185">Reference proteome</keyword>
<dbReference type="AlphaFoldDB" id="A0A510K016"/>
<accession>A0A510K016</accession>
<dbReference type="EMBL" id="AP019831">
    <property type="protein sequence ID" value="BBM43985.1"/>
    <property type="molecule type" value="Genomic_DNA"/>
</dbReference>
<evidence type="ECO:0000313" key="4">
    <source>
        <dbReference type="Proteomes" id="UP000422644"/>
    </source>
</evidence>
<dbReference type="Pfam" id="PF01075">
    <property type="entry name" value="Glyco_transf_9"/>
    <property type="match status" value="1"/>
</dbReference>
<dbReference type="GO" id="GO:0009244">
    <property type="term" value="P:lipopolysaccharide core region biosynthetic process"/>
    <property type="evidence" value="ECO:0007669"/>
    <property type="project" value="TreeGrafter"/>
</dbReference>
<dbReference type="PANTHER" id="PTHR30160">
    <property type="entry name" value="TETRAACYLDISACCHARIDE 4'-KINASE-RELATED"/>
    <property type="match status" value="1"/>
</dbReference>
<dbReference type="OrthoDB" id="9797795at2"/>
<dbReference type="PANTHER" id="PTHR30160:SF1">
    <property type="entry name" value="LIPOPOLYSACCHARIDE 1,2-N-ACETYLGLUCOSAMINETRANSFERASE-RELATED"/>
    <property type="match status" value="1"/>
</dbReference>
<dbReference type="Gene3D" id="3.40.50.2000">
    <property type="entry name" value="Glycogen Phosphorylase B"/>
    <property type="match status" value="2"/>
</dbReference>
<protein>
    <submittedName>
        <fullName evidence="3">Glycosyl transferase family protein</fullName>
    </submittedName>
</protein>